<dbReference type="Pfam" id="PF02798">
    <property type="entry name" value="GST_N"/>
    <property type="match status" value="1"/>
</dbReference>
<dbReference type="AlphaFoldDB" id="A0A485KPA5"/>
<dbReference type="EMBL" id="VJMH01005170">
    <property type="protein sequence ID" value="KAF0699562.1"/>
    <property type="molecule type" value="Genomic_DNA"/>
</dbReference>
<dbReference type="Pfam" id="PF14497">
    <property type="entry name" value="GST_C_3"/>
    <property type="match status" value="1"/>
</dbReference>
<dbReference type="EMBL" id="CAADRA010005191">
    <property type="protein sequence ID" value="VFT86778.1"/>
    <property type="molecule type" value="Genomic_DNA"/>
</dbReference>
<dbReference type="Gene3D" id="1.20.1050.130">
    <property type="match status" value="1"/>
</dbReference>
<evidence type="ECO:0000313" key="3">
    <source>
        <dbReference type="EMBL" id="KAF0699562.1"/>
    </source>
</evidence>
<dbReference type="InterPro" id="IPR036282">
    <property type="entry name" value="Glutathione-S-Trfase_C_sf"/>
</dbReference>
<dbReference type="SUPFAM" id="SSF47616">
    <property type="entry name" value="GST C-terminal domain-like"/>
    <property type="match status" value="1"/>
</dbReference>
<dbReference type="InterPro" id="IPR050213">
    <property type="entry name" value="GST_superfamily"/>
</dbReference>
<protein>
    <submittedName>
        <fullName evidence="4">Aste57867_9899 protein</fullName>
    </submittedName>
</protein>
<feature type="domain" description="GST N-terminal" evidence="1">
    <location>
        <begin position="5"/>
        <end position="84"/>
    </location>
</feature>
<dbReference type="Proteomes" id="UP000332933">
    <property type="component" value="Unassembled WGS sequence"/>
</dbReference>
<evidence type="ECO:0000313" key="5">
    <source>
        <dbReference type="Proteomes" id="UP000332933"/>
    </source>
</evidence>
<dbReference type="GO" id="GO:0006749">
    <property type="term" value="P:glutathione metabolic process"/>
    <property type="evidence" value="ECO:0007669"/>
    <property type="project" value="TreeGrafter"/>
</dbReference>
<reference evidence="3" key="2">
    <citation type="submission" date="2019-06" db="EMBL/GenBank/DDBJ databases">
        <title>Genomics analysis of Aphanomyces spp. identifies a new class of oomycete effector associated with host adaptation.</title>
        <authorList>
            <person name="Gaulin E."/>
        </authorList>
    </citation>
    <scope>NUCLEOTIDE SEQUENCE</scope>
    <source>
        <strain evidence="3">CBS 578.67</strain>
    </source>
</reference>
<dbReference type="PANTHER" id="PTHR11571">
    <property type="entry name" value="GLUTATHIONE S-TRANSFERASE"/>
    <property type="match status" value="1"/>
</dbReference>
<accession>A0A485KPA5</accession>
<organism evidence="4 5">
    <name type="scientific">Aphanomyces stellatus</name>
    <dbReference type="NCBI Taxonomy" id="120398"/>
    <lineage>
        <taxon>Eukaryota</taxon>
        <taxon>Sar</taxon>
        <taxon>Stramenopiles</taxon>
        <taxon>Oomycota</taxon>
        <taxon>Saprolegniomycetes</taxon>
        <taxon>Saprolegniales</taxon>
        <taxon>Verrucalvaceae</taxon>
        <taxon>Aphanomyces</taxon>
    </lineage>
</organism>
<dbReference type="PROSITE" id="PS50405">
    <property type="entry name" value="GST_CTER"/>
    <property type="match status" value="1"/>
</dbReference>
<proteinExistence type="predicted"/>
<dbReference type="InterPro" id="IPR040079">
    <property type="entry name" value="Glutathione_S-Trfase"/>
</dbReference>
<dbReference type="SFLD" id="SFLDS00019">
    <property type="entry name" value="Glutathione_Transferase_(cytos"/>
    <property type="match status" value="1"/>
</dbReference>
<gene>
    <name evidence="4" type="primary">Aste57867_9899</name>
    <name evidence="3" type="ORF">As57867_009860</name>
    <name evidence="4" type="ORF">ASTE57867_9899</name>
</gene>
<dbReference type="PANTHER" id="PTHR11571:SF252">
    <property type="entry name" value="GLUTATHIONE S-TRANSFERASE"/>
    <property type="match status" value="1"/>
</dbReference>
<evidence type="ECO:0000259" key="1">
    <source>
        <dbReference type="PROSITE" id="PS50404"/>
    </source>
</evidence>
<dbReference type="GO" id="GO:0004364">
    <property type="term" value="F:glutathione transferase activity"/>
    <property type="evidence" value="ECO:0007669"/>
    <property type="project" value="TreeGrafter"/>
</dbReference>
<keyword evidence="5" id="KW-1185">Reference proteome</keyword>
<name>A0A485KPA5_9STRA</name>
<dbReference type="InterPro" id="IPR004046">
    <property type="entry name" value="GST_C"/>
</dbReference>
<dbReference type="PROSITE" id="PS50404">
    <property type="entry name" value="GST_NTER"/>
    <property type="match status" value="1"/>
</dbReference>
<dbReference type="CDD" id="cd03039">
    <property type="entry name" value="GST_N_Sigma_like"/>
    <property type="match status" value="1"/>
</dbReference>
<sequence>MAAPQDLTLVYFDVPWRAEPIRYILAYGKIAFTDVRIPLQDFGKKDPSFDLPFGQFPTFTVNGTTYAQTNAIARYAAKLAGLYPSNPLEALEADMIVDATVELKFAMIDALHSHNNAEDQVKAIAEFNKSHFPRLLGGLEKRVVGPYFTGPNVTFADLYWTYFYLHSWLPKLNQLEASPLDFPKLKTIATTLQVCDQLADYLATHKQDN</sequence>
<dbReference type="SUPFAM" id="SSF52833">
    <property type="entry name" value="Thioredoxin-like"/>
    <property type="match status" value="1"/>
</dbReference>
<reference evidence="4 5" key="1">
    <citation type="submission" date="2019-03" db="EMBL/GenBank/DDBJ databases">
        <authorList>
            <person name="Gaulin E."/>
            <person name="Dumas B."/>
        </authorList>
    </citation>
    <scope>NUCLEOTIDE SEQUENCE [LARGE SCALE GENOMIC DNA]</scope>
    <source>
        <strain evidence="4">CBS 568.67</strain>
    </source>
</reference>
<dbReference type="InterPro" id="IPR004045">
    <property type="entry name" value="Glutathione_S-Trfase_N"/>
</dbReference>
<evidence type="ECO:0000259" key="2">
    <source>
        <dbReference type="PROSITE" id="PS50405"/>
    </source>
</evidence>
<evidence type="ECO:0000313" key="4">
    <source>
        <dbReference type="EMBL" id="VFT86778.1"/>
    </source>
</evidence>
<dbReference type="InterPro" id="IPR036249">
    <property type="entry name" value="Thioredoxin-like_sf"/>
</dbReference>
<dbReference type="OrthoDB" id="420389at2759"/>
<dbReference type="InterPro" id="IPR010987">
    <property type="entry name" value="Glutathione-S-Trfase_C-like"/>
</dbReference>
<feature type="domain" description="GST C-terminal" evidence="2">
    <location>
        <begin position="86"/>
        <end position="209"/>
    </location>
</feature>